<evidence type="ECO:0000256" key="2">
    <source>
        <dbReference type="ARBA" id="ARBA00010961"/>
    </source>
</evidence>
<dbReference type="PANTHER" id="PTHR33217">
    <property type="entry name" value="TRANSPOSASE FOR INSERTION SEQUENCE ELEMENT IS1081"/>
    <property type="match status" value="1"/>
</dbReference>
<evidence type="ECO:0000256" key="5">
    <source>
        <dbReference type="ARBA" id="ARBA00023172"/>
    </source>
</evidence>
<organism evidence="7 8">
    <name type="scientific">Collinsella aerofaciens</name>
    <dbReference type="NCBI Taxonomy" id="74426"/>
    <lineage>
        <taxon>Bacteria</taxon>
        <taxon>Bacillati</taxon>
        <taxon>Actinomycetota</taxon>
        <taxon>Coriobacteriia</taxon>
        <taxon>Coriobacteriales</taxon>
        <taxon>Coriobacteriaceae</taxon>
        <taxon>Collinsella</taxon>
    </lineage>
</organism>
<proteinExistence type="inferred from homology"/>
<dbReference type="PANTHER" id="PTHR33217:SF7">
    <property type="entry name" value="TRANSPOSASE FOR INSERTION SEQUENCE ELEMENT IS1081"/>
    <property type="match status" value="1"/>
</dbReference>
<evidence type="ECO:0000256" key="3">
    <source>
        <dbReference type="ARBA" id="ARBA00022578"/>
    </source>
</evidence>
<accession>A0A174GGG9</accession>
<evidence type="ECO:0000256" key="1">
    <source>
        <dbReference type="ARBA" id="ARBA00002190"/>
    </source>
</evidence>
<reference evidence="7 8" key="1">
    <citation type="submission" date="2015-09" db="EMBL/GenBank/DDBJ databases">
        <authorList>
            <consortium name="Pathogen Informatics"/>
        </authorList>
    </citation>
    <scope>NUCLEOTIDE SEQUENCE [LARGE SCALE GENOMIC DNA]</scope>
    <source>
        <strain evidence="7 8">2789STDY5608823</strain>
    </source>
</reference>
<dbReference type="GO" id="GO:0004803">
    <property type="term" value="F:transposase activity"/>
    <property type="evidence" value="ECO:0007669"/>
    <property type="project" value="UniProtKB-UniRule"/>
</dbReference>
<comment type="similarity">
    <text evidence="2 6">Belongs to the transposase mutator family.</text>
</comment>
<keyword evidence="4 6" id="KW-0238">DNA-binding</keyword>
<keyword evidence="3 6" id="KW-0815">Transposition</keyword>
<protein>
    <recommendedName>
        <fullName evidence="6">Mutator family transposase</fullName>
    </recommendedName>
</protein>
<keyword evidence="5 6" id="KW-0233">DNA recombination</keyword>
<dbReference type="Pfam" id="PF00872">
    <property type="entry name" value="Transposase_mut"/>
    <property type="match status" value="1"/>
</dbReference>
<dbReference type="EMBL" id="CYYP01000034">
    <property type="protein sequence ID" value="CUO61652.1"/>
    <property type="molecule type" value="Genomic_DNA"/>
</dbReference>
<evidence type="ECO:0000256" key="4">
    <source>
        <dbReference type="ARBA" id="ARBA00023125"/>
    </source>
</evidence>
<evidence type="ECO:0000256" key="6">
    <source>
        <dbReference type="RuleBase" id="RU365089"/>
    </source>
</evidence>
<gene>
    <name evidence="7" type="ORF">ERS852381_01934</name>
</gene>
<dbReference type="Proteomes" id="UP000095468">
    <property type="component" value="Unassembled WGS sequence"/>
</dbReference>
<sequence length="141" mass="16000">MTAMHHAACDMLAGCCPRAAAVLEEAEPDALAYLDFPPTHWKRLRTNNVQERTNREIKRRSRVVQVFPSTGSLVRLAGAIMCEQDEIWQESRYFSEVRMNEFYDDGRTRGIDGPVDWARLEAEARGMLESGLELADRVEAA</sequence>
<keyword evidence="6" id="KW-0814">Transposable element</keyword>
<comment type="function">
    <text evidence="1 6">Required for the transposition of the insertion element.</text>
</comment>
<dbReference type="AlphaFoldDB" id="A0A174GGG9"/>
<dbReference type="GO" id="GO:0006313">
    <property type="term" value="P:DNA transposition"/>
    <property type="evidence" value="ECO:0007669"/>
    <property type="project" value="UniProtKB-UniRule"/>
</dbReference>
<name>A0A174GGG9_9ACTN</name>
<evidence type="ECO:0000313" key="8">
    <source>
        <dbReference type="Proteomes" id="UP000095468"/>
    </source>
</evidence>
<dbReference type="GO" id="GO:0003677">
    <property type="term" value="F:DNA binding"/>
    <property type="evidence" value="ECO:0007669"/>
    <property type="project" value="UniProtKB-UniRule"/>
</dbReference>
<dbReference type="InterPro" id="IPR001207">
    <property type="entry name" value="Transposase_mutator"/>
</dbReference>
<evidence type="ECO:0000313" key="7">
    <source>
        <dbReference type="EMBL" id="CUO61652.1"/>
    </source>
</evidence>